<comment type="caution">
    <text evidence="1">The sequence shown here is derived from an EMBL/GenBank/DDBJ whole genome shotgun (WGS) entry which is preliminary data.</text>
</comment>
<name>A0A0F9IVN6_9ZZZZ</name>
<feature type="non-terminal residue" evidence="1">
    <location>
        <position position="151"/>
    </location>
</feature>
<organism evidence="1">
    <name type="scientific">marine sediment metagenome</name>
    <dbReference type="NCBI Taxonomy" id="412755"/>
    <lineage>
        <taxon>unclassified sequences</taxon>
        <taxon>metagenomes</taxon>
        <taxon>ecological metagenomes</taxon>
    </lineage>
</organism>
<sequence length="151" mass="16896">MIDLEVEIDTHNVSLFLHGVRAEAIPKASVRALNKVIVSVRQEAIQHVHRVRRMKKGTIRKSMLIVRATRRHLEARIKASNRPVSLKEYSAKVGGSKAHKRVIINVTGKREVLEHAFMPASLHGHVFERVGSKALPIKKLWGPSIGSALLK</sequence>
<protein>
    <submittedName>
        <fullName evidence="1">Uncharacterized protein</fullName>
    </submittedName>
</protein>
<dbReference type="AlphaFoldDB" id="A0A0F9IVN6"/>
<proteinExistence type="predicted"/>
<gene>
    <name evidence="1" type="ORF">LCGC14_1531550</name>
</gene>
<dbReference type="InterPro" id="IPR010633">
    <property type="entry name" value="Phage_lambda_GpZ"/>
</dbReference>
<reference evidence="1" key="1">
    <citation type="journal article" date="2015" name="Nature">
        <title>Complex archaea that bridge the gap between prokaryotes and eukaryotes.</title>
        <authorList>
            <person name="Spang A."/>
            <person name="Saw J.H."/>
            <person name="Jorgensen S.L."/>
            <person name="Zaremba-Niedzwiedzka K."/>
            <person name="Martijn J."/>
            <person name="Lind A.E."/>
            <person name="van Eijk R."/>
            <person name="Schleper C."/>
            <person name="Guy L."/>
            <person name="Ettema T.J."/>
        </authorList>
    </citation>
    <scope>NUCLEOTIDE SEQUENCE</scope>
</reference>
<accession>A0A0F9IVN6</accession>
<dbReference type="Pfam" id="PF06763">
    <property type="entry name" value="Minor_tail_Z"/>
    <property type="match status" value="1"/>
</dbReference>
<dbReference type="EMBL" id="LAZR01011481">
    <property type="protein sequence ID" value="KKM61449.1"/>
    <property type="molecule type" value="Genomic_DNA"/>
</dbReference>
<evidence type="ECO:0000313" key="1">
    <source>
        <dbReference type="EMBL" id="KKM61449.1"/>
    </source>
</evidence>